<dbReference type="HOGENOM" id="CLU_009579_8_4_1"/>
<dbReference type="PANTHER" id="PTHR45822:SF4">
    <property type="entry name" value="FREE FATTY ACID RECEPTOR 1"/>
    <property type="match status" value="1"/>
</dbReference>
<evidence type="ECO:0000256" key="13">
    <source>
        <dbReference type="ARBA" id="ARBA00045206"/>
    </source>
</evidence>
<dbReference type="GO" id="GO:0005886">
    <property type="term" value="C:plasma membrane"/>
    <property type="evidence" value="ECO:0007669"/>
    <property type="project" value="UniProtKB-SubCell"/>
</dbReference>
<dbReference type="SUPFAM" id="SSF81321">
    <property type="entry name" value="Family A G protein-coupled receptor-like"/>
    <property type="match status" value="1"/>
</dbReference>
<dbReference type="eggNOG" id="ENOG502QVCS">
    <property type="taxonomic scope" value="Eukaryota"/>
</dbReference>
<evidence type="ECO:0000256" key="6">
    <source>
        <dbReference type="ARBA" id="ARBA00023040"/>
    </source>
</evidence>
<evidence type="ECO:0000256" key="14">
    <source>
        <dbReference type="SAM" id="Phobius"/>
    </source>
</evidence>
<sequence length="279" mass="32089">KMHKILYLMVYCSTIALGLPSNLLALYALYNTARNKMTPNVIYMMNLCISDLVFIMMLPIKILETIETQWILPAVFCPVYNLLHFSTLYASTTFLTAISAGRYLSVAFPIKYQLRKKPKYSCWICAILWLLVVVHVTLVFLLENIVITSNNSTGITYFISTMGNSSVCYDNFTEQQLDLLAPVRLEISIVLFFLPLILTAFCYLRCIRILIRTKLSERKKKRAIALAMSTLATFVMCFAPYNISHVVGFVLHQNLWWRKLALLCTTCNAFLDPFIFFFL</sequence>
<dbReference type="GO" id="GO:0045125">
    <property type="term" value="F:bioactive lipid receptor activity"/>
    <property type="evidence" value="ECO:0007669"/>
    <property type="project" value="TreeGrafter"/>
</dbReference>
<dbReference type="PANTHER" id="PTHR45822">
    <property type="entry name" value="FREE FATTY ACID RECEPTOR 2-RELATED"/>
    <property type="match status" value="1"/>
</dbReference>
<feature type="domain" description="G-protein coupled receptors family 1 profile" evidence="15">
    <location>
        <begin position="21"/>
        <end position="276"/>
    </location>
</feature>
<evidence type="ECO:0000256" key="11">
    <source>
        <dbReference type="ARBA" id="ARBA00023224"/>
    </source>
</evidence>
<evidence type="ECO:0000256" key="8">
    <source>
        <dbReference type="ARBA" id="ARBA00023157"/>
    </source>
</evidence>
<name>H3A3L0_LATCH</name>
<keyword evidence="5 14" id="KW-1133">Transmembrane helix</keyword>
<feature type="transmembrane region" description="Helical" evidence="14">
    <location>
        <begin position="6"/>
        <end position="29"/>
    </location>
</feature>
<dbReference type="InParanoid" id="H3A3L0"/>
<evidence type="ECO:0000256" key="3">
    <source>
        <dbReference type="ARBA" id="ARBA00022475"/>
    </source>
</evidence>
<dbReference type="FunCoup" id="H3A3L0">
    <property type="interactions" value="290"/>
</dbReference>
<evidence type="ECO:0000256" key="5">
    <source>
        <dbReference type="ARBA" id="ARBA00022989"/>
    </source>
</evidence>
<dbReference type="AlphaFoldDB" id="H3A3L0"/>
<evidence type="ECO:0000256" key="9">
    <source>
        <dbReference type="ARBA" id="ARBA00023170"/>
    </source>
</evidence>
<evidence type="ECO:0000256" key="1">
    <source>
        <dbReference type="ARBA" id="ARBA00004651"/>
    </source>
</evidence>
<dbReference type="InterPro" id="IPR013313">
    <property type="entry name" value="GPR40_recept_FA"/>
</dbReference>
<keyword evidence="9" id="KW-0675">Receptor</keyword>
<dbReference type="PROSITE" id="PS50262">
    <property type="entry name" value="G_PROTEIN_RECEP_F1_2"/>
    <property type="match status" value="1"/>
</dbReference>
<dbReference type="OMA" id="EWRSEAM"/>
<keyword evidence="17" id="KW-1185">Reference proteome</keyword>
<dbReference type="InterPro" id="IPR017452">
    <property type="entry name" value="GPCR_Rhodpsn_7TM"/>
</dbReference>
<organism evidence="16 17">
    <name type="scientific">Latimeria chalumnae</name>
    <name type="common">Coelacanth</name>
    <dbReference type="NCBI Taxonomy" id="7897"/>
    <lineage>
        <taxon>Eukaryota</taxon>
        <taxon>Metazoa</taxon>
        <taxon>Chordata</taxon>
        <taxon>Craniata</taxon>
        <taxon>Vertebrata</taxon>
        <taxon>Euteleostomi</taxon>
        <taxon>Coelacanthiformes</taxon>
        <taxon>Coelacanthidae</taxon>
        <taxon>Latimeria</taxon>
    </lineage>
</organism>
<evidence type="ECO:0000256" key="4">
    <source>
        <dbReference type="ARBA" id="ARBA00022692"/>
    </source>
</evidence>
<comment type="function">
    <text evidence="13">G-protein coupled receptor for medium and long chain saturated and unsaturated fatty acids that plays an important role in glucose homeostasis. Fatty acid binding increases glucose-stimulated insulin secretion, and may also enhance the secretion of glucagon-like peptide 1 (GLP-1). May also play a role in bone homeostasis; receptor signaling activates pathways that inhibit osteoclast differentiation. Ligand binding leads to a conformation change that triggers signaling via G-proteins that activate phospholipase C, leading to an increase of the intracellular calcium concentration. Seems to act through a G(q) and G(i)-mediated pathway. Mediates the anti-inflammatory effects of omega-3 polyunsaturated fatty acids (PUFAs) via inhibition of NLRP3 inflammasome activation.</text>
</comment>
<reference evidence="17" key="1">
    <citation type="submission" date="2011-08" db="EMBL/GenBank/DDBJ databases">
        <title>The draft genome of Latimeria chalumnae.</title>
        <authorList>
            <person name="Di Palma F."/>
            <person name="Alfoldi J."/>
            <person name="Johnson J."/>
            <person name="Berlin A."/>
            <person name="Gnerre S."/>
            <person name="Jaffe D."/>
            <person name="MacCallum I."/>
            <person name="Young S."/>
            <person name="Walker B.J."/>
            <person name="Lander E."/>
            <person name="Lindblad-Toh K."/>
        </authorList>
    </citation>
    <scope>NUCLEOTIDE SEQUENCE [LARGE SCALE GENOMIC DNA]</scope>
    <source>
        <strain evidence="17">Wild caught</strain>
    </source>
</reference>
<dbReference type="GO" id="GO:0032024">
    <property type="term" value="P:positive regulation of insulin secretion"/>
    <property type="evidence" value="ECO:0007669"/>
    <property type="project" value="TreeGrafter"/>
</dbReference>
<gene>
    <name evidence="16" type="primary">FFAR1</name>
    <name evidence="16" type="synonym">LOC102354565</name>
</gene>
<dbReference type="Gene3D" id="1.20.1070.10">
    <property type="entry name" value="Rhodopsin 7-helix transmembrane proteins"/>
    <property type="match status" value="1"/>
</dbReference>
<feature type="transmembrane region" description="Helical" evidence="14">
    <location>
        <begin position="255"/>
        <end position="278"/>
    </location>
</feature>
<dbReference type="InterPro" id="IPR013312">
    <property type="entry name" value="GPR40-rel_orph"/>
</dbReference>
<dbReference type="PRINTS" id="PR01904">
    <property type="entry name" value="GPR40FAMILY"/>
</dbReference>
<dbReference type="EMBL" id="AFYH01228661">
    <property type="status" value="NOT_ANNOTATED_CDS"/>
    <property type="molecule type" value="Genomic_DNA"/>
</dbReference>
<keyword evidence="11" id="KW-0807">Transducer</keyword>
<feature type="transmembrane region" description="Helical" evidence="14">
    <location>
        <begin position="187"/>
        <end position="211"/>
    </location>
</feature>
<keyword evidence="7 14" id="KW-0472">Membrane</keyword>
<evidence type="ECO:0000313" key="17">
    <source>
        <dbReference type="Proteomes" id="UP000008672"/>
    </source>
</evidence>
<dbReference type="InterPro" id="IPR000276">
    <property type="entry name" value="GPCR_Rhodpsn"/>
</dbReference>
<evidence type="ECO:0000259" key="15">
    <source>
        <dbReference type="PROSITE" id="PS50262"/>
    </source>
</evidence>
<dbReference type="PRINTS" id="PR00237">
    <property type="entry name" value="GPCRRHODOPSN"/>
</dbReference>
<protein>
    <recommendedName>
        <fullName evidence="2">Free fatty acid receptor 1</fullName>
    </recommendedName>
    <alternativeName>
        <fullName evidence="12">G-protein coupled receptor 40</fullName>
    </alternativeName>
</protein>
<comment type="subcellular location">
    <subcellularLocation>
        <location evidence="1">Cell membrane</location>
        <topology evidence="1">Multi-pass membrane protein</topology>
    </subcellularLocation>
</comment>
<dbReference type="Pfam" id="PF00001">
    <property type="entry name" value="7tm_1"/>
    <property type="match status" value="1"/>
</dbReference>
<reference evidence="16" key="3">
    <citation type="submission" date="2025-09" db="UniProtKB">
        <authorList>
            <consortium name="Ensembl"/>
        </authorList>
    </citation>
    <scope>IDENTIFICATION</scope>
</reference>
<feature type="transmembrane region" description="Helical" evidence="14">
    <location>
        <begin position="120"/>
        <end position="142"/>
    </location>
</feature>
<accession>H3A3L0</accession>
<keyword evidence="4 14" id="KW-0812">Transmembrane</keyword>
<dbReference type="GO" id="GO:0007204">
    <property type="term" value="P:positive regulation of cytosolic calcium ion concentration"/>
    <property type="evidence" value="ECO:0007669"/>
    <property type="project" value="TreeGrafter"/>
</dbReference>
<dbReference type="Ensembl" id="ENSLACT00000004268.1">
    <property type="protein sequence ID" value="ENSLACP00000004231.1"/>
    <property type="gene ID" value="ENSLACG00000003765.1"/>
</dbReference>
<feature type="transmembrane region" description="Helical" evidence="14">
    <location>
        <begin position="223"/>
        <end position="243"/>
    </location>
</feature>
<dbReference type="STRING" id="7897.ENSLACP00000004231"/>
<keyword evidence="6" id="KW-0297">G-protein coupled receptor</keyword>
<keyword evidence="8" id="KW-1015">Disulfide bond</keyword>
<evidence type="ECO:0000256" key="12">
    <source>
        <dbReference type="ARBA" id="ARBA00033166"/>
    </source>
</evidence>
<proteinExistence type="predicted"/>
<evidence type="ECO:0000256" key="2">
    <source>
        <dbReference type="ARBA" id="ARBA00021527"/>
    </source>
</evidence>
<evidence type="ECO:0000256" key="7">
    <source>
        <dbReference type="ARBA" id="ARBA00023136"/>
    </source>
</evidence>
<dbReference type="GeneTree" id="ENSGT00990000203527"/>
<dbReference type="PRINTS" id="PR01905">
    <property type="entry name" value="FATTYACIDR"/>
</dbReference>
<feature type="transmembrane region" description="Helical" evidence="14">
    <location>
        <begin position="41"/>
        <end position="62"/>
    </location>
</feature>
<keyword evidence="3" id="KW-1003">Cell membrane</keyword>
<feature type="transmembrane region" description="Helical" evidence="14">
    <location>
        <begin position="82"/>
        <end position="108"/>
    </location>
</feature>
<reference evidence="16" key="2">
    <citation type="submission" date="2025-08" db="UniProtKB">
        <authorList>
            <consortium name="Ensembl"/>
        </authorList>
    </citation>
    <scope>IDENTIFICATION</scope>
</reference>
<evidence type="ECO:0000256" key="10">
    <source>
        <dbReference type="ARBA" id="ARBA00023180"/>
    </source>
</evidence>
<dbReference type="CDD" id="cd14983">
    <property type="entry name" value="7tmA_FFAR"/>
    <property type="match status" value="1"/>
</dbReference>
<evidence type="ECO:0000313" key="16">
    <source>
        <dbReference type="Ensembl" id="ENSLACP00000004231.1"/>
    </source>
</evidence>
<keyword evidence="10" id="KW-0325">Glycoprotein</keyword>
<dbReference type="Proteomes" id="UP000008672">
    <property type="component" value="Unassembled WGS sequence"/>
</dbReference>
<dbReference type="GO" id="GO:0070542">
    <property type="term" value="P:response to fatty acid"/>
    <property type="evidence" value="ECO:0007669"/>
    <property type="project" value="TreeGrafter"/>
</dbReference>